<dbReference type="Proteomes" id="UP000230093">
    <property type="component" value="Unassembled WGS sequence"/>
</dbReference>
<feature type="transmembrane region" description="Helical" evidence="8">
    <location>
        <begin position="372"/>
        <end position="390"/>
    </location>
</feature>
<feature type="transmembrane region" description="Helical" evidence="8">
    <location>
        <begin position="290"/>
        <end position="308"/>
    </location>
</feature>
<evidence type="ECO:0000256" key="1">
    <source>
        <dbReference type="ARBA" id="ARBA00004651"/>
    </source>
</evidence>
<dbReference type="Pfam" id="PF13231">
    <property type="entry name" value="PMT_2"/>
    <property type="match status" value="1"/>
</dbReference>
<keyword evidence="3" id="KW-0328">Glycosyltransferase</keyword>
<feature type="transmembrane region" description="Helical" evidence="8">
    <location>
        <begin position="209"/>
        <end position="229"/>
    </location>
</feature>
<keyword evidence="6 8" id="KW-1133">Transmembrane helix</keyword>
<evidence type="ECO:0000259" key="9">
    <source>
        <dbReference type="Pfam" id="PF13231"/>
    </source>
</evidence>
<evidence type="ECO:0000256" key="3">
    <source>
        <dbReference type="ARBA" id="ARBA00022676"/>
    </source>
</evidence>
<evidence type="ECO:0000256" key="4">
    <source>
        <dbReference type="ARBA" id="ARBA00022679"/>
    </source>
</evidence>
<dbReference type="GO" id="GO:0009103">
    <property type="term" value="P:lipopolysaccharide biosynthetic process"/>
    <property type="evidence" value="ECO:0007669"/>
    <property type="project" value="UniProtKB-ARBA"/>
</dbReference>
<evidence type="ECO:0000313" key="11">
    <source>
        <dbReference type="Proteomes" id="UP000230093"/>
    </source>
</evidence>
<evidence type="ECO:0000256" key="8">
    <source>
        <dbReference type="SAM" id="Phobius"/>
    </source>
</evidence>
<evidence type="ECO:0000256" key="5">
    <source>
        <dbReference type="ARBA" id="ARBA00022692"/>
    </source>
</evidence>
<name>A0A2H0WBT1_9BACT</name>
<sequence length="511" mass="60050">MKKEKIFLLVILILAFFLRFYRLNKVPPSLSWDETAIGYNAYSIWKTGKDEFGFRLPFAFKSFGDYKSPLLVYLTVPFVGIFGLNEWAVRFPSALISFFTAIVVYLLVKELFKNNKISLITGFLMAISPWHLQFSRPAFEPNLAFFWVTTGVLMFLKGLKKPMFFILSSLSFMLAMYSYHSPKLFLPFFLVGLGIIYWHKIFKKENIRYLSLSFFLALLLSLPLLKIHLGGEAGARFTSTGIFYTKEGGKKPFDFKLIGEIGKSYLVHFSPQFLFFGNNDNFRNKMKSNGLFYFIEAPFLLIGFWFLLKQKKEKWAKLLLTWIFLAPIPAIITIEAPHSLRASNLLIPLMIVISLGIKRLFNFFESKRYKKVFYVLFFLFYITNIGYYLYSYYVRLPVYAAPDWQYGYKEMVQYVETKENEVEKIIITLEYGQPHIFIQFYQKLKPLEIWQEKLGKYQFREINWQKDKNLSKVLLVATPKEVPLESIPPRAKIEKEIYFPDGSVSFRIIKL</sequence>
<evidence type="ECO:0000256" key="7">
    <source>
        <dbReference type="ARBA" id="ARBA00023136"/>
    </source>
</evidence>
<organism evidence="10 11">
    <name type="scientific">Candidatus Beckwithbacteria bacterium CG10_big_fil_rev_8_21_14_0_10_34_10</name>
    <dbReference type="NCBI Taxonomy" id="1974495"/>
    <lineage>
        <taxon>Bacteria</taxon>
        <taxon>Candidatus Beckwithiibacteriota</taxon>
    </lineage>
</organism>
<protein>
    <recommendedName>
        <fullName evidence="9">Glycosyltransferase RgtA/B/C/D-like domain-containing protein</fullName>
    </recommendedName>
</protein>
<feature type="transmembrane region" description="Helical" evidence="8">
    <location>
        <begin position="87"/>
        <end position="108"/>
    </location>
</feature>
<reference evidence="11" key="1">
    <citation type="submission" date="2017-09" db="EMBL/GenBank/DDBJ databases">
        <title>Depth-based differentiation of microbial function through sediment-hosted aquifers and enrichment of novel symbionts in the deep terrestrial subsurface.</title>
        <authorList>
            <person name="Probst A.J."/>
            <person name="Ladd B."/>
            <person name="Jarett J.K."/>
            <person name="Geller-Mcgrath D.E."/>
            <person name="Sieber C.M.K."/>
            <person name="Emerson J.B."/>
            <person name="Anantharaman K."/>
            <person name="Thomas B.C."/>
            <person name="Malmstrom R."/>
            <person name="Stieglmeier M."/>
            <person name="Klingl A."/>
            <person name="Woyke T."/>
            <person name="Ryan C.M."/>
            <person name="Banfield J.F."/>
        </authorList>
    </citation>
    <scope>NUCLEOTIDE SEQUENCE [LARGE SCALE GENOMIC DNA]</scope>
</reference>
<evidence type="ECO:0000256" key="6">
    <source>
        <dbReference type="ARBA" id="ARBA00022989"/>
    </source>
</evidence>
<dbReference type="GO" id="GO:0010041">
    <property type="term" value="P:response to iron(III) ion"/>
    <property type="evidence" value="ECO:0007669"/>
    <property type="project" value="TreeGrafter"/>
</dbReference>
<gene>
    <name evidence="10" type="ORF">COT75_01780</name>
</gene>
<dbReference type="InterPro" id="IPR050297">
    <property type="entry name" value="LipidA_mod_glycosyltrf_83"/>
</dbReference>
<feature type="transmembrane region" description="Helical" evidence="8">
    <location>
        <begin position="185"/>
        <end position="202"/>
    </location>
</feature>
<dbReference type="EMBL" id="PEZT01000010">
    <property type="protein sequence ID" value="PIS09388.1"/>
    <property type="molecule type" value="Genomic_DNA"/>
</dbReference>
<keyword evidence="2" id="KW-1003">Cell membrane</keyword>
<comment type="subcellular location">
    <subcellularLocation>
        <location evidence="1">Cell membrane</location>
        <topology evidence="1">Multi-pass membrane protein</topology>
    </subcellularLocation>
</comment>
<comment type="caution">
    <text evidence="10">The sequence shown here is derived from an EMBL/GenBank/DDBJ whole genome shotgun (WGS) entry which is preliminary data.</text>
</comment>
<proteinExistence type="predicted"/>
<accession>A0A2H0WBT1</accession>
<feature type="transmembrane region" description="Helical" evidence="8">
    <location>
        <begin position="315"/>
        <end position="334"/>
    </location>
</feature>
<dbReference type="GO" id="GO:0005886">
    <property type="term" value="C:plasma membrane"/>
    <property type="evidence" value="ECO:0007669"/>
    <property type="project" value="UniProtKB-SubCell"/>
</dbReference>
<feature type="domain" description="Glycosyltransferase RgtA/B/C/D-like" evidence="9">
    <location>
        <begin position="67"/>
        <end position="221"/>
    </location>
</feature>
<keyword evidence="7 8" id="KW-0472">Membrane</keyword>
<dbReference type="PANTHER" id="PTHR33908:SF3">
    <property type="entry name" value="UNDECAPRENYL PHOSPHATE-ALPHA-4-AMINO-4-DEOXY-L-ARABINOSE ARABINOSYL TRANSFERASE"/>
    <property type="match status" value="1"/>
</dbReference>
<feature type="transmembrane region" description="Helical" evidence="8">
    <location>
        <begin position="138"/>
        <end position="156"/>
    </location>
</feature>
<evidence type="ECO:0000256" key="2">
    <source>
        <dbReference type="ARBA" id="ARBA00022475"/>
    </source>
</evidence>
<evidence type="ECO:0000313" key="10">
    <source>
        <dbReference type="EMBL" id="PIS09388.1"/>
    </source>
</evidence>
<keyword evidence="4" id="KW-0808">Transferase</keyword>
<dbReference type="InterPro" id="IPR038731">
    <property type="entry name" value="RgtA/B/C-like"/>
</dbReference>
<dbReference type="GO" id="GO:0016763">
    <property type="term" value="F:pentosyltransferase activity"/>
    <property type="evidence" value="ECO:0007669"/>
    <property type="project" value="TreeGrafter"/>
</dbReference>
<feature type="transmembrane region" description="Helical" evidence="8">
    <location>
        <begin position="340"/>
        <end position="360"/>
    </location>
</feature>
<dbReference type="PANTHER" id="PTHR33908">
    <property type="entry name" value="MANNOSYLTRANSFERASE YKCB-RELATED"/>
    <property type="match status" value="1"/>
</dbReference>
<keyword evidence="5 8" id="KW-0812">Transmembrane</keyword>
<dbReference type="AlphaFoldDB" id="A0A2H0WBT1"/>